<organism evidence="3">
    <name type="scientific">marine metagenome</name>
    <dbReference type="NCBI Taxonomy" id="408172"/>
    <lineage>
        <taxon>unclassified sequences</taxon>
        <taxon>metagenomes</taxon>
        <taxon>ecological metagenomes</taxon>
    </lineage>
</organism>
<evidence type="ECO:0008006" key="4">
    <source>
        <dbReference type="Google" id="ProtNLM"/>
    </source>
</evidence>
<proteinExistence type="predicted"/>
<feature type="coiled-coil region" evidence="1">
    <location>
        <begin position="30"/>
        <end position="57"/>
    </location>
</feature>
<feature type="coiled-coil region" evidence="1">
    <location>
        <begin position="170"/>
        <end position="215"/>
    </location>
</feature>
<keyword evidence="1" id="KW-0175">Coiled coil</keyword>
<name>A0A381XWI0_9ZZZZ</name>
<sequence length="296" mass="34138">MVIEFSEVRDILQPLCESLDGKSSMRRDGRDEWNSKVRKYLDERNELNSRVKELIIEVQTQKAVRDEVNLMVRDLKDVRAEHSIDLKDIREKLRAKLEEQRQQDVPQQRKQDKRLSAGKIKKDMERLEKKYETGGVPGNKEREYHKKMKHLSIALKEASKSEGEGSIRYLKDAVRDAERLQEDAHKTVEKAVKKAQEAHDLMVELSEEVDRLRGKANSAHLGLTNSKSEADALHSQYIVSLRCVHSIQDMMKAMDSREKRKEESGGAERLEVADLMSKLMSGGTLSTEELMALRRN</sequence>
<dbReference type="EMBL" id="UINC01016555">
    <property type="protein sequence ID" value="SVA68842.1"/>
    <property type="molecule type" value="Genomic_DNA"/>
</dbReference>
<dbReference type="AlphaFoldDB" id="A0A381XWI0"/>
<evidence type="ECO:0000256" key="2">
    <source>
        <dbReference type="SAM" id="MobiDB-lite"/>
    </source>
</evidence>
<feature type="region of interest" description="Disordered" evidence="2">
    <location>
        <begin position="98"/>
        <end position="119"/>
    </location>
</feature>
<protein>
    <recommendedName>
        <fullName evidence="4">Archaeal coiled-coil protein</fullName>
    </recommendedName>
</protein>
<dbReference type="InterPro" id="IPR055545">
    <property type="entry name" value="DUF7121"/>
</dbReference>
<reference evidence="3" key="1">
    <citation type="submission" date="2018-05" db="EMBL/GenBank/DDBJ databases">
        <authorList>
            <person name="Lanie J.A."/>
            <person name="Ng W.-L."/>
            <person name="Kazmierczak K.M."/>
            <person name="Andrzejewski T.M."/>
            <person name="Davidsen T.M."/>
            <person name="Wayne K.J."/>
            <person name="Tettelin H."/>
            <person name="Glass J.I."/>
            <person name="Rusch D."/>
            <person name="Podicherti R."/>
            <person name="Tsui H.-C.T."/>
            <person name="Winkler M.E."/>
        </authorList>
    </citation>
    <scope>NUCLEOTIDE SEQUENCE</scope>
</reference>
<evidence type="ECO:0000313" key="3">
    <source>
        <dbReference type="EMBL" id="SVA68842.1"/>
    </source>
</evidence>
<accession>A0A381XWI0</accession>
<dbReference type="Pfam" id="PF23435">
    <property type="entry name" value="DUF7121"/>
    <property type="match status" value="1"/>
</dbReference>
<evidence type="ECO:0000256" key="1">
    <source>
        <dbReference type="SAM" id="Coils"/>
    </source>
</evidence>
<gene>
    <name evidence="3" type="ORF">METZ01_LOCUS121696</name>
</gene>